<evidence type="ECO:0000313" key="3">
    <source>
        <dbReference type="Proteomes" id="UP001331664"/>
    </source>
</evidence>
<dbReference type="RefSeq" id="WP_330526280.1">
    <property type="nucleotide sequence ID" value="NZ_JAZBRD010000008.1"/>
</dbReference>
<proteinExistence type="predicted"/>
<feature type="transmembrane region" description="Helical" evidence="1">
    <location>
        <begin position="35"/>
        <end position="65"/>
    </location>
</feature>
<dbReference type="Proteomes" id="UP001331664">
    <property type="component" value="Unassembled WGS sequence"/>
</dbReference>
<accession>A0ABU7M5A2</accession>
<keyword evidence="3" id="KW-1185">Reference proteome</keyword>
<gene>
    <name evidence="2" type="ORF">V2I23_05780</name>
</gene>
<keyword evidence="1" id="KW-1133">Transmembrane helix</keyword>
<dbReference type="EMBL" id="JAZBRD010000008">
    <property type="protein sequence ID" value="MEE3744803.1"/>
    <property type="molecule type" value="Genomic_DNA"/>
</dbReference>
<protein>
    <submittedName>
        <fullName evidence="2">Uncharacterized protein</fullName>
    </submittedName>
</protein>
<keyword evidence="1" id="KW-0472">Membrane</keyword>
<feature type="transmembrane region" description="Helical" evidence="1">
    <location>
        <begin position="6"/>
        <end position="23"/>
    </location>
</feature>
<comment type="caution">
    <text evidence="2">The sequence shown here is derived from an EMBL/GenBank/DDBJ whole genome shotgun (WGS) entry which is preliminary data.</text>
</comment>
<reference evidence="2 3" key="1">
    <citation type="submission" date="2024-01" db="EMBL/GenBank/DDBJ databases">
        <title>Campylobacter porcellus sp. nov.</title>
        <authorList>
            <person name="Papic B."/>
            <person name="Gruntar I."/>
        </authorList>
    </citation>
    <scope>NUCLEOTIDE SEQUENCE [LARGE SCALE GENOMIC DNA]</scope>
    <source>
        <strain evidence="2 3">CX2-4855-23</strain>
    </source>
</reference>
<evidence type="ECO:0000256" key="1">
    <source>
        <dbReference type="SAM" id="Phobius"/>
    </source>
</evidence>
<evidence type="ECO:0000313" key="2">
    <source>
        <dbReference type="EMBL" id="MEE3744803.1"/>
    </source>
</evidence>
<name>A0ABU7M5A2_9BACT</name>
<organism evidence="2 3">
    <name type="scientific">Campylobacter porcelli</name>
    <dbReference type="NCBI Taxonomy" id="1660073"/>
    <lineage>
        <taxon>Bacteria</taxon>
        <taxon>Pseudomonadati</taxon>
        <taxon>Campylobacterota</taxon>
        <taxon>Epsilonproteobacteria</taxon>
        <taxon>Campylobacterales</taxon>
        <taxon>Campylobacteraceae</taxon>
        <taxon>Campylobacter</taxon>
    </lineage>
</organism>
<sequence length="90" mass="10608">MIFSSYAFIFGFLPIMLFGFYLLKYLKYHRLSNIFLVLGSLFFYGFWNLIYIPLLLGSILINYIIAKRILTPNLSWGGGSKAHFNFWHNI</sequence>
<keyword evidence="1" id="KW-0812">Transmembrane</keyword>